<dbReference type="PANTHER" id="PTHR13527">
    <property type="entry name" value="SAYSVFN DOMAIN-CONTAINING PROTEIN 1"/>
    <property type="match status" value="1"/>
</dbReference>
<dbReference type="Pfam" id="PF10260">
    <property type="entry name" value="SAYSvFN"/>
    <property type="match status" value="1"/>
</dbReference>
<evidence type="ECO:0000256" key="1">
    <source>
        <dbReference type="SAM" id="MobiDB-lite"/>
    </source>
</evidence>
<keyword evidence="2" id="KW-0812">Transmembrane</keyword>
<gene>
    <name evidence="4" type="ORF">COHA_000919</name>
</gene>
<evidence type="ECO:0000313" key="5">
    <source>
        <dbReference type="Proteomes" id="UP001205105"/>
    </source>
</evidence>
<comment type="caution">
    <text evidence="4">The sequence shown here is derived from an EMBL/GenBank/DDBJ whole genome shotgun (WGS) entry which is preliminary data.</text>
</comment>
<evidence type="ECO:0000313" key="4">
    <source>
        <dbReference type="EMBL" id="KAI7845633.1"/>
    </source>
</evidence>
<evidence type="ECO:0000259" key="3">
    <source>
        <dbReference type="Pfam" id="PF10260"/>
    </source>
</evidence>
<accession>A0AAD5DZH8</accession>
<name>A0AAD5DZH8_9CHLO</name>
<dbReference type="Proteomes" id="UP001205105">
    <property type="component" value="Unassembled WGS sequence"/>
</dbReference>
<feature type="region of interest" description="Disordered" evidence="1">
    <location>
        <begin position="77"/>
        <end position="99"/>
    </location>
</feature>
<dbReference type="EMBL" id="JADXDR010000015">
    <property type="protein sequence ID" value="KAI7845633.1"/>
    <property type="molecule type" value="Genomic_DNA"/>
</dbReference>
<protein>
    <recommendedName>
        <fullName evidence="3">SAYSvFN domain-containing protein</fullName>
    </recommendedName>
</protein>
<dbReference type="InterPro" id="IPR019387">
    <property type="entry name" value="SAYSvFN_dom"/>
</dbReference>
<dbReference type="PANTHER" id="PTHR13527:SF0">
    <property type="entry name" value="SAYSVFN DOMAIN-CONTAINING PROTEIN 1"/>
    <property type="match status" value="1"/>
</dbReference>
<feature type="domain" description="SAYSvFN" evidence="3">
    <location>
        <begin position="145"/>
        <end position="210"/>
    </location>
</feature>
<proteinExistence type="predicted"/>
<evidence type="ECO:0000256" key="2">
    <source>
        <dbReference type="SAM" id="Phobius"/>
    </source>
</evidence>
<dbReference type="AlphaFoldDB" id="A0AAD5DZH8"/>
<sequence length="216" mass="23772">MHLTLITATGRRERLELAQAQLSEAALRAAVVRQLSLAPPAAAQLRLVHAGQPLADDEAVSRLKDGDTVLAAVAPRPPPKAVRDAVSGGGGQEEDEDEDPLRLRLPANAPAWKRNTVRFLRQRLHVPEAALALLLRVSLRAWLALAAWMAGARLAARWELGPLYIIATILLLMLLNLGQRREGQWSAYSLFNPGMRRLPGQMTAEDLDRQVRRGQM</sequence>
<dbReference type="InterPro" id="IPR039159">
    <property type="entry name" value="SAYSD1"/>
</dbReference>
<keyword evidence="2" id="KW-0472">Membrane</keyword>
<organism evidence="4 5">
    <name type="scientific">Chlorella ohadii</name>
    <dbReference type="NCBI Taxonomy" id="2649997"/>
    <lineage>
        <taxon>Eukaryota</taxon>
        <taxon>Viridiplantae</taxon>
        <taxon>Chlorophyta</taxon>
        <taxon>core chlorophytes</taxon>
        <taxon>Trebouxiophyceae</taxon>
        <taxon>Chlorellales</taxon>
        <taxon>Chlorellaceae</taxon>
        <taxon>Chlorella clade</taxon>
        <taxon>Chlorella</taxon>
    </lineage>
</organism>
<feature type="transmembrane region" description="Helical" evidence="2">
    <location>
        <begin position="161"/>
        <end position="178"/>
    </location>
</feature>
<keyword evidence="2" id="KW-1133">Transmembrane helix</keyword>
<feature type="transmembrane region" description="Helical" evidence="2">
    <location>
        <begin position="129"/>
        <end position="149"/>
    </location>
</feature>
<keyword evidence="5" id="KW-1185">Reference proteome</keyword>
<reference evidence="4" key="1">
    <citation type="submission" date="2020-11" db="EMBL/GenBank/DDBJ databases">
        <title>Chlorella ohadii genome sequencing and assembly.</title>
        <authorList>
            <person name="Murik O."/>
            <person name="Treves H."/>
            <person name="Kedem I."/>
            <person name="Shotland Y."/>
            <person name="Kaplan A."/>
        </authorList>
    </citation>
    <scope>NUCLEOTIDE SEQUENCE</scope>
    <source>
        <strain evidence="4">1</strain>
    </source>
</reference>